<organism evidence="2 3">
    <name type="scientific">Cryomyces antarcticus</name>
    <dbReference type="NCBI Taxonomy" id="329879"/>
    <lineage>
        <taxon>Eukaryota</taxon>
        <taxon>Fungi</taxon>
        <taxon>Dikarya</taxon>
        <taxon>Ascomycota</taxon>
        <taxon>Pezizomycotina</taxon>
        <taxon>Dothideomycetes</taxon>
        <taxon>Dothideomycetes incertae sedis</taxon>
        <taxon>Cryomyces</taxon>
    </lineage>
</organism>
<dbReference type="Proteomes" id="UP001357485">
    <property type="component" value="Unassembled WGS sequence"/>
</dbReference>
<gene>
    <name evidence="2" type="ORF">LTR16_003148</name>
</gene>
<evidence type="ECO:0000313" key="3">
    <source>
        <dbReference type="Proteomes" id="UP001357485"/>
    </source>
</evidence>
<feature type="region of interest" description="Disordered" evidence="1">
    <location>
        <begin position="197"/>
        <end position="227"/>
    </location>
</feature>
<reference evidence="2 3" key="1">
    <citation type="submission" date="2023-08" db="EMBL/GenBank/DDBJ databases">
        <title>Black Yeasts Isolated from many extreme environments.</title>
        <authorList>
            <person name="Coleine C."/>
            <person name="Stajich J.E."/>
            <person name="Selbmann L."/>
        </authorList>
    </citation>
    <scope>NUCLEOTIDE SEQUENCE [LARGE SCALE GENOMIC DNA]</scope>
    <source>
        <strain evidence="2 3">CCFEE 536</strain>
    </source>
</reference>
<dbReference type="InterPro" id="IPR036390">
    <property type="entry name" value="WH_DNA-bd_sf"/>
</dbReference>
<feature type="compositionally biased region" description="Basic and acidic residues" evidence="1">
    <location>
        <begin position="381"/>
        <end position="410"/>
    </location>
</feature>
<name>A0ABR0LY44_9PEZI</name>
<protein>
    <recommendedName>
        <fullName evidence="4">E3 ubiquitin-protein ligase</fullName>
    </recommendedName>
</protein>
<feature type="compositionally biased region" description="Basic and acidic residues" evidence="1">
    <location>
        <begin position="439"/>
        <end position="453"/>
    </location>
</feature>
<dbReference type="Gene3D" id="1.10.10.2670">
    <property type="entry name" value="E3 ubiquitin-protein ligase"/>
    <property type="match status" value="1"/>
</dbReference>
<feature type="compositionally biased region" description="Polar residues" evidence="1">
    <location>
        <begin position="197"/>
        <end position="213"/>
    </location>
</feature>
<sequence>MDINQKAWAMLFQPPTRKKMIKGPSVIALAIEARNLESLQRQKEAKLAAGPYPVLMINSTRKIELKTTSEPFTHELYRQGDSEQSKEMSFVGLISCKASEKSVEKQSEADTAGQADANDAVADAALETLKNTMATLHQEKESRKYEPSVVPTFHMRFVADGSSRATIVKSHLPPNEVRKSNKLQPFKKNTSVFSNNITQSLPTSPSLGASSRSGLPPTSAPSKTLTPKSQALRIPLVHLLAVKPASEIFLADKLRAKREDVRPVLQKIAKKAPSESQWQLADKAYKELDLWKFPYPPEYREAAIDNAVRAYDRLRLSREDKLWQLLLPKEERGKGKVLSRLNLQTGSFNRVAAPRVHLDSSTTGQTSKEKTSEALAAPPMERTKSNDAIKTKKVSEREAMSKKLFAKDPIKAMIKKKPVKEAAKPKESEVKPAKKTQGRKAEVKAKSAEFVHDSDEDEEEDITSTVPERRAAASGK</sequence>
<feature type="non-terminal residue" evidence="2">
    <location>
        <position position="476"/>
    </location>
</feature>
<evidence type="ECO:0000313" key="2">
    <source>
        <dbReference type="EMBL" id="KAK5256492.1"/>
    </source>
</evidence>
<keyword evidence="3" id="KW-1185">Reference proteome</keyword>
<dbReference type="InterPro" id="IPR042065">
    <property type="entry name" value="E3_ELL-like"/>
</dbReference>
<accession>A0ABR0LY44</accession>
<feature type="compositionally biased region" description="Basic and acidic residues" evidence="1">
    <location>
        <begin position="419"/>
        <end position="432"/>
    </location>
</feature>
<proteinExistence type="predicted"/>
<feature type="region of interest" description="Disordered" evidence="1">
    <location>
        <begin position="356"/>
        <end position="476"/>
    </location>
</feature>
<comment type="caution">
    <text evidence="2">The sequence shown here is derived from an EMBL/GenBank/DDBJ whole genome shotgun (WGS) entry which is preliminary data.</text>
</comment>
<evidence type="ECO:0008006" key="4">
    <source>
        <dbReference type="Google" id="ProtNLM"/>
    </source>
</evidence>
<evidence type="ECO:0000256" key="1">
    <source>
        <dbReference type="SAM" id="MobiDB-lite"/>
    </source>
</evidence>
<dbReference type="SUPFAM" id="SSF46785">
    <property type="entry name" value="Winged helix' DNA-binding domain"/>
    <property type="match status" value="1"/>
</dbReference>
<feature type="compositionally biased region" description="Basic and acidic residues" evidence="1">
    <location>
        <begin position="467"/>
        <end position="476"/>
    </location>
</feature>
<dbReference type="EMBL" id="JAVRRA010008511">
    <property type="protein sequence ID" value="KAK5256492.1"/>
    <property type="molecule type" value="Genomic_DNA"/>
</dbReference>